<feature type="transmembrane region" description="Helical" evidence="1">
    <location>
        <begin position="100"/>
        <end position="122"/>
    </location>
</feature>
<dbReference type="EMBL" id="SDMQ01000019">
    <property type="protein sequence ID" value="TBT82674.1"/>
    <property type="molecule type" value="Genomic_DNA"/>
</dbReference>
<organism evidence="2 3">
    <name type="scientific">Propioniciclava sinopodophylli</name>
    <dbReference type="NCBI Taxonomy" id="1837344"/>
    <lineage>
        <taxon>Bacteria</taxon>
        <taxon>Bacillati</taxon>
        <taxon>Actinomycetota</taxon>
        <taxon>Actinomycetes</taxon>
        <taxon>Propionibacteriales</taxon>
        <taxon>Propionibacteriaceae</taxon>
        <taxon>Propioniciclava</taxon>
    </lineage>
</organism>
<dbReference type="AlphaFoldDB" id="A0A4Q9KCR2"/>
<dbReference type="Pfam" id="PF17197">
    <property type="entry name" value="DUF5134"/>
    <property type="match status" value="1"/>
</dbReference>
<protein>
    <submittedName>
        <fullName evidence="2">DUF5134 domain-containing protein</fullName>
    </submittedName>
</protein>
<keyword evidence="1" id="KW-1133">Transmembrane helix</keyword>
<evidence type="ECO:0000313" key="2">
    <source>
        <dbReference type="EMBL" id="TBT82674.1"/>
    </source>
</evidence>
<accession>A0A4Q9KCR2</accession>
<dbReference type="RefSeq" id="WP_131170005.1">
    <property type="nucleotide sequence ID" value="NZ_SDMQ01000019.1"/>
</dbReference>
<gene>
    <name evidence="2" type="ORF">ET989_13900</name>
</gene>
<dbReference type="OrthoDB" id="3731544at2"/>
<evidence type="ECO:0000256" key="1">
    <source>
        <dbReference type="SAM" id="Phobius"/>
    </source>
</evidence>
<sequence>MFSFATVPVKFVGLFVLYLWCTAWSIYEMTRPQSWRQRVSNGLHLVMAVVMLLMVAGPTWMTLIKIIPIWVLAGFFAASVVWFAWLAVRAFVAAQRSSGWHFVGHATMFAAMAWHVAAMAVMRPLKMAAQSGQADAGGMNPMMAAQQPGGVLWWFAVVGVPLMAYLLVASVHALRQALAPATPVATASDCCGGTCTCGPDCTCDLPRPALGPVANDSDGRSLALATAARVETAPSCHEVRPVGSPKFRMAALSDFAMNFGMFWMSTGIMVPLLPFFALLSF</sequence>
<keyword evidence="3" id="KW-1185">Reference proteome</keyword>
<feature type="transmembrane region" description="Helical" evidence="1">
    <location>
        <begin position="42"/>
        <end position="61"/>
    </location>
</feature>
<proteinExistence type="predicted"/>
<reference evidence="2 3" key="1">
    <citation type="submission" date="2019-01" db="EMBL/GenBank/DDBJ databases">
        <title>Lactibacter flavus gen. nov., sp. nov., a novel bacterium of the family Propionibacteriaceae isolated from raw milk and dairy products.</title>
        <authorList>
            <person name="Huptas C."/>
            <person name="Wenning M."/>
            <person name="Breitenwieser F."/>
            <person name="Doll E."/>
            <person name="Von Neubeck M."/>
            <person name="Busse H.-J."/>
            <person name="Scherer S."/>
        </authorList>
    </citation>
    <scope>NUCLEOTIDE SEQUENCE [LARGE SCALE GENOMIC DNA]</scope>
    <source>
        <strain evidence="2 3">KCTC 33808</strain>
    </source>
</reference>
<comment type="caution">
    <text evidence="2">The sequence shown here is derived from an EMBL/GenBank/DDBJ whole genome shotgun (WGS) entry which is preliminary data.</text>
</comment>
<dbReference type="InterPro" id="IPR033458">
    <property type="entry name" value="DUF5134"/>
</dbReference>
<feature type="transmembrane region" description="Helical" evidence="1">
    <location>
        <begin position="151"/>
        <end position="168"/>
    </location>
</feature>
<keyword evidence="1" id="KW-0472">Membrane</keyword>
<feature type="transmembrane region" description="Helical" evidence="1">
    <location>
        <begin position="12"/>
        <end position="30"/>
    </location>
</feature>
<dbReference type="Proteomes" id="UP000292373">
    <property type="component" value="Unassembled WGS sequence"/>
</dbReference>
<feature type="transmembrane region" description="Helical" evidence="1">
    <location>
        <begin position="67"/>
        <end position="88"/>
    </location>
</feature>
<feature type="transmembrane region" description="Helical" evidence="1">
    <location>
        <begin position="255"/>
        <end position="279"/>
    </location>
</feature>
<evidence type="ECO:0000313" key="3">
    <source>
        <dbReference type="Proteomes" id="UP000292373"/>
    </source>
</evidence>
<keyword evidence="1" id="KW-0812">Transmembrane</keyword>
<name>A0A4Q9KCR2_9ACTN</name>